<evidence type="ECO:0000313" key="2">
    <source>
        <dbReference type="EMBL" id="SEK30021.1"/>
    </source>
</evidence>
<proteinExistence type="predicted"/>
<organism evidence="2 3">
    <name type="scientific">Stigmatella aurantiaca</name>
    <dbReference type="NCBI Taxonomy" id="41"/>
    <lineage>
        <taxon>Bacteria</taxon>
        <taxon>Pseudomonadati</taxon>
        <taxon>Myxococcota</taxon>
        <taxon>Myxococcia</taxon>
        <taxon>Myxococcales</taxon>
        <taxon>Cystobacterineae</taxon>
        <taxon>Archangiaceae</taxon>
        <taxon>Stigmatella</taxon>
    </lineage>
</organism>
<accession>A0A1H7FVT0</accession>
<feature type="transmembrane region" description="Helical" evidence="1">
    <location>
        <begin position="70"/>
        <end position="93"/>
    </location>
</feature>
<dbReference type="RefSeq" id="WP_075004520.1">
    <property type="nucleotide sequence ID" value="NZ_FOAP01000001.1"/>
</dbReference>
<dbReference type="AlphaFoldDB" id="A0A1H7FVT0"/>
<keyword evidence="1" id="KW-0812">Transmembrane</keyword>
<keyword evidence="3" id="KW-1185">Reference proteome</keyword>
<feature type="transmembrane region" description="Helical" evidence="1">
    <location>
        <begin position="29"/>
        <end position="50"/>
    </location>
</feature>
<name>A0A1H7FVT0_STIAU</name>
<sequence length="200" mass="22271">MSTETVIASQKPNWRRRTYLIDREFQLKYIAMLSTMGAGSVALFGVLAWWAHTSAVETGSSSEGFAGMTILWLTVLGVVGTAAALGLFGLLFTHRVAGPVHVMNLYVEALAAGHYPRLRPLRRYDELKRFFDRFSHAVERIRAREAEEAHALATALSAFQPLASTEEARAALRVLEELHSRKRQAVDNPISTRTPLLPPR</sequence>
<dbReference type="EMBL" id="FOAP01000001">
    <property type="protein sequence ID" value="SEK30021.1"/>
    <property type="molecule type" value="Genomic_DNA"/>
</dbReference>
<dbReference type="Gene3D" id="6.10.340.10">
    <property type="match status" value="1"/>
</dbReference>
<keyword evidence="1" id="KW-0472">Membrane</keyword>
<dbReference type="Proteomes" id="UP000182719">
    <property type="component" value="Unassembled WGS sequence"/>
</dbReference>
<dbReference type="OrthoDB" id="5382461at2"/>
<protein>
    <recommendedName>
        <fullName evidence="4">HAMP domain-containing protein</fullName>
    </recommendedName>
</protein>
<evidence type="ECO:0000313" key="3">
    <source>
        <dbReference type="Proteomes" id="UP000182719"/>
    </source>
</evidence>
<evidence type="ECO:0008006" key="4">
    <source>
        <dbReference type="Google" id="ProtNLM"/>
    </source>
</evidence>
<keyword evidence="1" id="KW-1133">Transmembrane helix</keyword>
<evidence type="ECO:0000256" key="1">
    <source>
        <dbReference type="SAM" id="Phobius"/>
    </source>
</evidence>
<gene>
    <name evidence="2" type="ORF">SAMN05444354_101224</name>
</gene>
<reference evidence="3" key="1">
    <citation type="submission" date="2016-10" db="EMBL/GenBank/DDBJ databases">
        <authorList>
            <person name="Varghese N."/>
            <person name="Submissions S."/>
        </authorList>
    </citation>
    <scope>NUCLEOTIDE SEQUENCE [LARGE SCALE GENOMIC DNA]</scope>
    <source>
        <strain evidence="3">DSM 17044</strain>
    </source>
</reference>